<evidence type="ECO:0000313" key="2">
    <source>
        <dbReference type="EMBL" id="MDQ0517377.1"/>
    </source>
</evidence>
<evidence type="ECO:0000313" key="3">
    <source>
        <dbReference type="Proteomes" id="UP001223743"/>
    </source>
</evidence>
<dbReference type="Pfam" id="PF13560">
    <property type="entry name" value="HTH_31"/>
    <property type="match status" value="1"/>
</dbReference>
<reference evidence="2 3" key="1">
    <citation type="submission" date="2023-07" db="EMBL/GenBank/DDBJ databases">
        <title>Genomic Encyclopedia of Type Strains, Phase IV (KMG-IV): sequencing the most valuable type-strain genomes for metagenomic binning, comparative biology and taxonomic classification.</title>
        <authorList>
            <person name="Goeker M."/>
        </authorList>
    </citation>
    <scope>NUCLEOTIDE SEQUENCE [LARGE SCALE GENOMIC DNA]</scope>
    <source>
        <strain evidence="2 3">B1-1</strain>
    </source>
</reference>
<gene>
    <name evidence="2" type="ORF">QO015_002990</name>
</gene>
<dbReference type="Gene3D" id="1.10.260.40">
    <property type="entry name" value="lambda repressor-like DNA-binding domains"/>
    <property type="match status" value="1"/>
</dbReference>
<dbReference type="EMBL" id="JAUSWJ010000001">
    <property type="protein sequence ID" value="MDQ0517377.1"/>
    <property type="molecule type" value="Genomic_DNA"/>
</dbReference>
<keyword evidence="3" id="KW-1185">Reference proteome</keyword>
<organism evidence="2 3">
    <name type="scientific">Kaistia geumhonensis</name>
    <dbReference type="NCBI Taxonomy" id="410839"/>
    <lineage>
        <taxon>Bacteria</taxon>
        <taxon>Pseudomonadati</taxon>
        <taxon>Pseudomonadota</taxon>
        <taxon>Alphaproteobacteria</taxon>
        <taxon>Hyphomicrobiales</taxon>
        <taxon>Kaistiaceae</taxon>
        <taxon>Kaistia</taxon>
    </lineage>
</organism>
<feature type="domain" description="HTH cro/C1-type" evidence="1">
    <location>
        <begin position="40"/>
        <end position="87"/>
    </location>
</feature>
<dbReference type="SMART" id="SM00530">
    <property type="entry name" value="HTH_XRE"/>
    <property type="match status" value="1"/>
</dbReference>
<dbReference type="PANTHER" id="PTHR35010:SF2">
    <property type="entry name" value="BLL4672 PROTEIN"/>
    <property type="match status" value="1"/>
</dbReference>
<sequence length="268" mass="29579">MDGSIATRRHALGDFVRAHRARLQPLSFGLDPGRRRRTPGLRREELAQLAGVSATWLAWIEQGRDVSISAPALARLARAMRLTVAERAYLFGLGGRADPEEQPGEGGELAEGLAAIVGAIAFPAYLIDRTWTARAFNAAAARLFAGWLDGTERNLLRFIFLDPAARRLIRDFETRARRVAAEFRADYRRHLAAPEMKALVADLAAQSPLFAEAWDEQAVVDREGGLRLFDHPVRGHLAFRQTTLQPALHPELKLVVLEPLGSEAQAVP</sequence>
<dbReference type="InterPro" id="IPR001387">
    <property type="entry name" value="Cro/C1-type_HTH"/>
</dbReference>
<protein>
    <submittedName>
        <fullName evidence="2">Transcriptional regulator with XRE-family HTH domain</fullName>
    </submittedName>
</protein>
<dbReference type="SUPFAM" id="SSF47413">
    <property type="entry name" value="lambda repressor-like DNA-binding domains"/>
    <property type="match status" value="1"/>
</dbReference>
<accession>A0ABU0M8T6</accession>
<dbReference type="Gene3D" id="3.30.450.180">
    <property type="match status" value="1"/>
</dbReference>
<proteinExistence type="predicted"/>
<dbReference type="Pfam" id="PF17765">
    <property type="entry name" value="MLTR_LBD"/>
    <property type="match status" value="1"/>
</dbReference>
<evidence type="ECO:0000259" key="1">
    <source>
        <dbReference type="PROSITE" id="PS50943"/>
    </source>
</evidence>
<dbReference type="PANTHER" id="PTHR35010">
    <property type="entry name" value="BLL4672 PROTEIN-RELATED"/>
    <property type="match status" value="1"/>
</dbReference>
<dbReference type="Proteomes" id="UP001223743">
    <property type="component" value="Unassembled WGS sequence"/>
</dbReference>
<dbReference type="InterPro" id="IPR010982">
    <property type="entry name" value="Lambda_DNA-bd_dom_sf"/>
</dbReference>
<name>A0ABU0M8T6_9HYPH</name>
<dbReference type="PROSITE" id="PS50943">
    <property type="entry name" value="HTH_CROC1"/>
    <property type="match status" value="1"/>
</dbReference>
<dbReference type="RefSeq" id="WP_266278461.1">
    <property type="nucleotide sequence ID" value="NZ_JAPKNF010000001.1"/>
</dbReference>
<dbReference type="InterPro" id="IPR041413">
    <property type="entry name" value="MLTR_LBD"/>
</dbReference>
<comment type="caution">
    <text evidence="2">The sequence shown here is derived from an EMBL/GenBank/DDBJ whole genome shotgun (WGS) entry which is preliminary data.</text>
</comment>